<feature type="binding site" evidence="7">
    <location>
        <position position="151"/>
    </location>
    <ligand>
        <name>Fe cation</name>
        <dbReference type="ChEBI" id="CHEBI:24875"/>
    </ligand>
</feature>
<dbReference type="GO" id="GO:0005506">
    <property type="term" value="F:iron ion binding"/>
    <property type="evidence" value="ECO:0007669"/>
    <property type="project" value="InterPro"/>
</dbReference>
<comment type="similarity">
    <text evidence="2">Belongs to the clavaminate synthase family.</text>
</comment>
<dbReference type="Pfam" id="PF02668">
    <property type="entry name" value="TauD"/>
    <property type="match status" value="1"/>
</dbReference>
<dbReference type="GO" id="GO:0017000">
    <property type="term" value="P:antibiotic biosynthetic process"/>
    <property type="evidence" value="ECO:0007669"/>
    <property type="project" value="UniProtKB-KW"/>
</dbReference>
<evidence type="ECO:0000313" key="10">
    <source>
        <dbReference type="Proteomes" id="UP000419138"/>
    </source>
</evidence>
<keyword evidence="3 7" id="KW-0479">Metal-binding</keyword>
<keyword evidence="5 7" id="KW-0408">Iron</keyword>
<evidence type="ECO:0000256" key="4">
    <source>
        <dbReference type="ARBA" id="ARBA00023002"/>
    </source>
</evidence>
<evidence type="ECO:0000256" key="2">
    <source>
        <dbReference type="ARBA" id="ARBA00008425"/>
    </source>
</evidence>
<dbReference type="InterPro" id="IPR014503">
    <property type="entry name" value="Clavaminate_syn-like"/>
</dbReference>
<dbReference type="InterPro" id="IPR050411">
    <property type="entry name" value="AlphaKG_dependent_hydroxylases"/>
</dbReference>
<feature type="binding site" evidence="7">
    <location>
        <position position="153"/>
    </location>
    <ligand>
        <name>Fe cation</name>
        <dbReference type="ChEBI" id="CHEBI:24875"/>
    </ligand>
</feature>
<protein>
    <recommendedName>
        <fullName evidence="8">TauD/TfdA-like domain-containing protein</fullName>
    </recommendedName>
</protein>
<gene>
    <name evidence="9" type="ORF">FF041_02560</name>
</gene>
<dbReference type="InterPro" id="IPR042098">
    <property type="entry name" value="TauD-like_sf"/>
</dbReference>
<evidence type="ECO:0000256" key="6">
    <source>
        <dbReference type="ARBA" id="ARBA00023194"/>
    </source>
</evidence>
<dbReference type="PANTHER" id="PTHR10696">
    <property type="entry name" value="GAMMA-BUTYROBETAINE HYDROXYLASE-RELATED"/>
    <property type="match status" value="1"/>
</dbReference>
<keyword evidence="6" id="KW-0045">Antibiotic biosynthesis</keyword>
<evidence type="ECO:0000313" key="9">
    <source>
        <dbReference type="EMBL" id="MQS99120.1"/>
    </source>
</evidence>
<accession>A0A646KAK5</accession>
<dbReference type="Proteomes" id="UP000419138">
    <property type="component" value="Unassembled WGS sequence"/>
</dbReference>
<dbReference type="Gene3D" id="3.60.130.10">
    <property type="entry name" value="Clavaminate synthase-like"/>
    <property type="match status" value="1"/>
</dbReference>
<evidence type="ECO:0000256" key="1">
    <source>
        <dbReference type="ARBA" id="ARBA00001954"/>
    </source>
</evidence>
<organism evidence="9 10">
    <name type="scientific">Streptomyces jumonjinensis</name>
    <dbReference type="NCBI Taxonomy" id="1945"/>
    <lineage>
        <taxon>Bacteria</taxon>
        <taxon>Bacillati</taxon>
        <taxon>Actinomycetota</taxon>
        <taxon>Actinomycetes</taxon>
        <taxon>Kitasatosporales</taxon>
        <taxon>Streptomycetaceae</taxon>
        <taxon>Streptomyces</taxon>
    </lineage>
</organism>
<feature type="domain" description="TauD/TfdA-like" evidence="8">
    <location>
        <begin position="140"/>
        <end position="302"/>
    </location>
</feature>
<evidence type="ECO:0000256" key="7">
    <source>
        <dbReference type="PIRSR" id="PIRSR019543-2"/>
    </source>
</evidence>
<dbReference type="EMBL" id="VCLA01000022">
    <property type="protein sequence ID" value="MQS99120.1"/>
    <property type="molecule type" value="Genomic_DNA"/>
</dbReference>
<sequence>MPTSVLRLELTDSEAQQIRKVLDEVLLDARMTDQYYFLEQAHVLAHELPRRVREVFYGFKRNERDTTLHVVGSPLPLDDLAPTPTRYVEADTDYRINEAQILHGLYGSLLGEAIGYVSQRGGSAYNSIIPIPDLADVPNSSSGSRHDFGFHIEDAFHPARPDYLGLVCLRNDEEAGTTVSSIEGLDTLSPAEWNVLFEPRFQIGHNPIHETSGVIDEERQAIFFGRRDSPYFRVNFAALKPDSLSGIERSAVEKLHDHLHANKVTLSLKGGEFVYIDNYRCAHARDAYTPLPAGRSRWLSRLCFTSDLRRSSALRSTVLSRAIAA</sequence>
<evidence type="ECO:0000259" key="8">
    <source>
        <dbReference type="Pfam" id="PF02668"/>
    </source>
</evidence>
<reference evidence="9 10" key="1">
    <citation type="submission" date="2019-05" db="EMBL/GenBank/DDBJ databases">
        <title>Comparative genomics and metabolomics analyses of clavulanic acid producing Streptomyces species provides insight into specialized metabolism and evolution of beta-lactam biosynthetic gene clusters.</title>
        <authorList>
            <person name="Moore M.A."/>
            <person name="Cruz-Morales P."/>
            <person name="Barona Gomez F."/>
            <person name="Kapil T."/>
        </authorList>
    </citation>
    <scope>NUCLEOTIDE SEQUENCE [LARGE SCALE GENOMIC DNA]</scope>
    <source>
        <strain evidence="9 10">NRRL 5741</strain>
    </source>
</reference>
<comment type="cofactor">
    <cofactor evidence="1">
        <name>Fe(2+)</name>
        <dbReference type="ChEBI" id="CHEBI:29033"/>
    </cofactor>
</comment>
<comment type="caution">
    <text evidence="9">The sequence shown here is derived from an EMBL/GenBank/DDBJ whole genome shotgun (WGS) entry which is preliminary data.</text>
</comment>
<dbReference type="RefSeq" id="WP_194291908.1">
    <property type="nucleotide sequence ID" value="NZ_JBEPDZ010000017.1"/>
</dbReference>
<proteinExistence type="inferred from homology"/>
<dbReference type="PANTHER" id="PTHR10696:SF56">
    <property type="entry name" value="TAUD_TFDA-LIKE DOMAIN-CONTAINING PROTEIN"/>
    <property type="match status" value="1"/>
</dbReference>
<keyword evidence="10" id="KW-1185">Reference proteome</keyword>
<keyword evidence="4" id="KW-0560">Oxidoreductase</keyword>
<dbReference type="InterPro" id="IPR003819">
    <property type="entry name" value="TauD/TfdA-like"/>
</dbReference>
<name>A0A646KAK5_STRJU</name>
<evidence type="ECO:0000256" key="3">
    <source>
        <dbReference type="ARBA" id="ARBA00022723"/>
    </source>
</evidence>
<dbReference type="SUPFAM" id="SSF51197">
    <property type="entry name" value="Clavaminate synthase-like"/>
    <property type="match status" value="1"/>
</dbReference>
<dbReference type="PIRSF" id="PIRSF019543">
    <property type="entry name" value="Clavaminate_syn"/>
    <property type="match status" value="1"/>
</dbReference>
<dbReference type="AlphaFoldDB" id="A0A646KAK5"/>
<evidence type="ECO:0000256" key="5">
    <source>
        <dbReference type="ARBA" id="ARBA00023004"/>
    </source>
</evidence>
<dbReference type="GO" id="GO:0016491">
    <property type="term" value="F:oxidoreductase activity"/>
    <property type="evidence" value="ECO:0007669"/>
    <property type="project" value="UniProtKB-KW"/>
</dbReference>